<evidence type="ECO:0000313" key="2">
    <source>
        <dbReference type="Proteomes" id="UP000824120"/>
    </source>
</evidence>
<gene>
    <name evidence="1" type="ORF">H5410_026935</name>
</gene>
<keyword evidence="2" id="KW-1185">Reference proteome</keyword>
<organism evidence="1 2">
    <name type="scientific">Solanum commersonii</name>
    <name type="common">Commerson's wild potato</name>
    <name type="synonym">Commerson's nightshade</name>
    <dbReference type="NCBI Taxonomy" id="4109"/>
    <lineage>
        <taxon>Eukaryota</taxon>
        <taxon>Viridiplantae</taxon>
        <taxon>Streptophyta</taxon>
        <taxon>Embryophyta</taxon>
        <taxon>Tracheophyta</taxon>
        <taxon>Spermatophyta</taxon>
        <taxon>Magnoliopsida</taxon>
        <taxon>eudicotyledons</taxon>
        <taxon>Gunneridae</taxon>
        <taxon>Pentapetalae</taxon>
        <taxon>asterids</taxon>
        <taxon>lamiids</taxon>
        <taxon>Solanales</taxon>
        <taxon>Solanaceae</taxon>
        <taxon>Solanoideae</taxon>
        <taxon>Solaneae</taxon>
        <taxon>Solanum</taxon>
    </lineage>
</organism>
<evidence type="ECO:0000313" key="1">
    <source>
        <dbReference type="EMBL" id="KAG5605443.1"/>
    </source>
</evidence>
<dbReference type="EMBL" id="JACXVP010000005">
    <property type="protein sequence ID" value="KAG5605443.1"/>
    <property type="molecule type" value="Genomic_DNA"/>
</dbReference>
<proteinExistence type="predicted"/>
<name>A0A9J5YXK8_SOLCO</name>
<sequence>VVEIGKNLTTKLRTHETTNQHIINMSSWINLEFRLRNNKTIDKNIQDQINRDRKQWKNVLEEGFTSAMISAKEIASEMNIEPEFRKKRNVDNEITRSLEESFRVDYFLYIVDQAIFSLQNRFEQFEVYENIFSFLFSGKKLRSLDDENLKK</sequence>
<reference evidence="1 2" key="1">
    <citation type="submission" date="2020-09" db="EMBL/GenBank/DDBJ databases">
        <title>De no assembly of potato wild relative species, Solanum commersonii.</title>
        <authorList>
            <person name="Cho K."/>
        </authorList>
    </citation>
    <scope>NUCLEOTIDE SEQUENCE [LARGE SCALE GENOMIC DNA]</scope>
    <source>
        <strain evidence="1">LZ3.2</strain>
        <tissue evidence="1">Leaf</tissue>
    </source>
</reference>
<dbReference type="AlphaFoldDB" id="A0A9J5YXK8"/>
<dbReference type="OrthoDB" id="1306140at2759"/>
<dbReference type="Proteomes" id="UP000824120">
    <property type="component" value="Chromosome 5"/>
</dbReference>
<accession>A0A9J5YXK8</accession>
<feature type="non-terminal residue" evidence="1">
    <location>
        <position position="1"/>
    </location>
</feature>
<protein>
    <submittedName>
        <fullName evidence="1">Uncharacterized protein</fullName>
    </submittedName>
</protein>
<comment type="caution">
    <text evidence="1">The sequence shown here is derived from an EMBL/GenBank/DDBJ whole genome shotgun (WGS) entry which is preliminary data.</text>
</comment>